<accession>A0A372LVX0</accession>
<reference evidence="2 3" key="1">
    <citation type="submission" date="2018-08" db="EMBL/GenBank/DDBJ databases">
        <title>Isolation, diversity and antifungal activity of Actinobacteria from wheat.</title>
        <authorList>
            <person name="Han C."/>
        </authorList>
    </citation>
    <scope>NUCLEOTIDE SEQUENCE [LARGE SCALE GENOMIC DNA]</scope>
    <source>
        <strain evidence="2 3">NEAU-YY421</strain>
    </source>
</reference>
<comment type="caution">
    <text evidence="2">The sequence shown here is derived from an EMBL/GenBank/DDBJ whole genome shotgun (WGS) entry which is preliminary data.</text>
</comment>
<dbReference type="Proteomes" id="UP000263094">
    <property type="component" value="Unassembled WGS sequence"/>
</dbReference>
<dbReference type="AlphaFoldDB" id="A0A372LVX0"/>
<organism evidence="2 3">
    <name type="scientific">Streptomyces triticagri</name>
    <dbReference type="NCBI Taxonomy" id="2293568"/>
    <lineage>
        <taxon>Bacteria</taxon>
        <taxon>Bacillati</taxon>
        <taxon>Actinomycetota</taxon>
        <taxon>Actinomycetes</taxon>
        <taxon>Kitasatosporales</taxon>
        <taxon>Streptomycetaceae</taxon>
        <taxon>Streptomyces</taxon>
    </lineage>
</organism>
<evidence type="ECO:0000313" key="2">
    <source>
        <dbReference type="EMBL" id="RFU82826.1"/>
    </source>
</evidence>
<protein>
    <submittedName>
        <fullName evidence="2">Uncharacterized protein</fullName>
    </submittedName>
</protein>
<sequence>MKQIIGILGWIIGIQGALGLIGRLTTGNDWGMLRAWFEPHPFVYAAMVVVGFLLALPDERRRRSRAQSSRS</sequence>
<dbReference type="RefSeq" id="WP_128559455.1">
    <property type="nucleotide sequence ID" value="NZ_QUAK01000231.1"/>
</dbReference>
<feature type="transmembrane region" description="Helical" evidence="1">
    <location>
        <begin position="35"/>
        <end position="56"/>
    </location>
</feature>
<evidence type="ECO:0000313" key="3">
    <source>
        <dbReference type="Proteomes" id="UP000263094"/>
    </source>
</evidence>
<evidence type="ECO:0000256" key="1">
    <source>
        <dbReference type="SAM" id="Phobius"/>
    </source>
</evidence>
<keyword evidence="1" id="KW-0472">Membrane</keyword>
<gene>
    <name evidence="2" type="ORF">DY218_30895</name>
</gene>
<proteinExistence type="predicted"/>
<name>A0A372LVX0_9ACTN</name>
<dbReference type="EMBL" id="QUAK01000231">
    <property type="protein sequence ID" value="RFU82826.1"/>
    <property type="molecule type" value="Genomic_DNA"/>
</dbReference>
<keyword evidence="1" id="KW-0812">Transmembrane</keyword>
<keyword evidence="1" id="KW-1133">Transmembrane helix</keyword>
<keyword evidence="3" id="KW-1185">Reference proteome</keyword>